<feature type="transmembrane region" description="Helical" evidence="5">
    <location>
        <begin position="188"/>
        <end position="214"/>
    </location>
</feature>
<feature type="transmembrane region" description="Helical" evidence="5">
    <location>
        <begin position="73"/>
        <end position="90"/>
    </location>
</feature>
<dbReference type="GO" id="GO:0016874">
    <property type="term" value="F:ligase activity"/>
    <property type="evidence" value="ECO:0007669"/>
    <property type="project" value="UniProtKB-KW"/>
</dbReference>
<keyword evidence="8" id="KW-1185">Reference proteome</keyword>
<dbReference type="OrthoDB" id="8209292at2"/>
<feature type="transmembrane region" description="Helical" evidence="5">
    <location>
        <begin position="234"/>
        <end position="252"/>
    </location>
</feature>
<comment type="caution">
    <text evidence="7">The sequence shown here is derived from an EMBL/GenBank/DDBJ whole genome shotgun (WGS) entry which is preliminary data.</text>
</comment>
<feature type="transmembrane region" description="Helical" evidence="5">
    <location>
        <begin position="322"/>
        <end position="341"/>
    </location>
</feature>
<evidence type="ECO:0000256" key="4">
    <source>
        <dbReference type="ARBA" id="ARBA00023136"/>
    </source>
</evidence>
<sequence>MRDVYGSVGLWRPPGLPISMMLAFMAFMLPHLIFAVSWGNFPLLRASQIAAVGLLIFASVLNRRDGWPPSWPAIVLVAELVISLIYTVLADAFERDTFDIDLVLKGTVIITLIALLDRARGYGFRAFALSTVPVSLLIVAATAAHFVLNPSIMFGRHLFFGLHPNLGGEVLFGCIITVAFAPSRLLRLGVGAVILVLLTLLQSRAAFGGAVLVYAGTEALYLVRGKSWHVQGRVVGFGLLVVAVIGLTVILVNPRTPVSAADWVSDRILLLDNPYRGLNTGFAGRTETWSVALESFQESPLMGEGMDRSGTTATGTQVHNGYLALLAEYGLVGVGFFVVLAQGLIRTLRRGSISFVMLVACLFVFLFNARAVNLNVFPFLMWLLCLPWREDEPDEAAGTTTALRP</sequence>
<feature type="domain" description="O-antigen ligase-related" evidence="6">
    <location>
        <begin position="192"/>
        <end position="338"/>
    </location>
</feature>
<gene>
    <name evidence="7" type="ORF">F1188_03130</name>
</gene>
<evidence type="ECO:0000256" key="3">
    <source>
        <dbReference type="ARBA" id="ARBA00022989"/>
    </source>
</evidence>
<dbReference type="AlphaFoldDB" id="A0A5M6IFB5"/>
<reference evidence="7 8" key="1">
    <citation type="submission" date="2019-09" db="EMBL/GenBank/DDBJ databases">
        <title>Genome sequence of Roseospira marina, one of the more divergent members of the non-sulfur purple photosynthetic bacterial family, the Rhodospirillaceae.</title>
        <authorList>
            <person name="Meyer T."/>
            <person name="Kyndt J."/>
        </authorList>
    </citation>
    <scope>NUCLEOTIDE SEQUENCE [LARGE SCALE GENOMIC DNA]</scope>
    <source>
        <strain evidence="7 8">DSM 15113</strain>
    </source>
</reference>
<feature type="transmembrane region" description="Helical" evidence="5">
    <location>
        <begin position="126"/>
        <end position="148"/>
    </location>
</feature>
<keyword evidence="7" id="KW-0436">Ligase</keyword>
<name>A0A5M6IFB5_9PROT</name>
<dbReference type="RefSeq" id="WP_150060934.1">
    <property type="nucleotide sequence ID" value="NZ_JACHII010000003.1"/>
</dbReference>
<comment type="subcellular location">
    <subcellularLocation>
        <location evidence="1">Membrane</location>
        <topology evidence="1">Multi-pass membrane protein</topology>
    </subcellularLocation>
</comment>
<evidence type="ECO:0000256" key="1">
    <source>
        <dbReference type="ARBA" id="ARBA00004141"/>
    </source>
</evidence>
<evidence type="ECO:0000313" key="8">
    <source>
        <dbReference type="Proteomes" id="UP000324065"/>
    </source>
</evidence>
<evidence type="ECO:0000313" key="7">
    <source>
        <dbReference type="EMBL" id="KAA5606923.1"/>
    </source>
</evidence>
<evidence type="ECO:0000259" key="6">
    <source>
        <dbReference type="Pfam" id="PF04932"/>
    </source>
</evidence>
<feature type="transmembrane region" description="Helical" evidence="5">
    <location>
        <begin position="353"/>
        <end position="372"/>
    </location>
</feature>
<feature type="transmembrane region" description="Helical" evidence="5">
    <location>
        <begin position="43"/>
        <end position="61"/>
    </location>
</feature>
<proteinExistence type="predicted"/>
<organism evidence="7 8">
    <name type="scientific">Roseospira marina</name>
    <dbReference type="NCBI Taxonomy" id="140057"/>
    <lineage>
        <taxon>Bacteria</taxon>
        <taxon>Pseudomonadati</taxon>
        <taxon>Pseudomonadota</taxon>
        <taxon>Alphaproteobacteria</taxon>
        <taxon>Rhodospirillales</taxon>
        <taxon>Rhodospirillaceae</taxon>
        <taxon>Roseospira</taxon>
    </lineage>
</organism>
<keyword evidence="2 5" id="KW-0812">Transmembrane</keyword>
<dbReference type="InterPro" id="IPR051533">
    <property type="entry name" value="WaaL-like"/>
</dbReference>
<dbReference type="PANTHER" id="PTHR37422">
    <property type="entry name" value="TEICHURONIC ACID BIOSYNTHESIS PROTEIN TUAE"/>
    <property type="match status" value="1"/>
</dbReference>
<feature type="transmembrane region" description="Helical" evidence="5">
    <location>
        <begin position="16"/>
        <end position="36"/>
    </location>
</feature>
<dbReference type="EMBL" id="VWPJ01000002">
    <property type="protein sequence ID" value="KAA5606923.1"/>
    <property type="molecule type" value="Genomic_DNA"/>
</dbReference>
<dbReference type="InterPro" id="IPR007016">
    <property type="entry name" value="O-antigen_ligase-rel_domated"/>
</dbReference>
<keyword evidence="4 5" id="KW-0472">Membrane</keyword>
<feature type="transmembrane region" description="Helical" evidence="5">
    <location>
        <begin position="160"/>
        <end position="182"/>
    </location>
</feature>
<dbReference type="GO" id="GO:0016020">
    <property type="term" value="C:membrane"/>
    <property type="evidence" value="ECO:0007669"/>
    <property type="project" value="UniProtKB-SubCell"/>
</dbReference>
<dbReference type="Pfam" id="PF04932">
    <property type="entry name" value="Wzy_C"/>
    <property type="match status" value="1"/>
</dbReference>
<evidence type="ECO:0000256" key="2">
    <source>
        <dbReference type="ARBA" id="ARBA00022692"/>
    </source>
</evidence>
<accession>A0A5M6IFB5</accession>
<dbReference type="Proteomes" id="UP000324065">
    <property type="component" value="Unassembled WGS sequence"/>
</dbReference>
<keyword evidence="3 5" id="KW-1133">Transmembrane helix</keyword>
<evidence type="ECO:0000256" key="5">
    <source>
        <dbReference type="SAM" id="Phobius"/>
    </source>
</evidence>
<protein>
    <submittedName>
        <fullName evidence="7">O-antigen ligase family protein</fullName>
    </submittedName>
</protein>
<dbReference type="PANTHER" id="PTHR37422:SF13">
    <property type="entry name" value="LIPOPOLYSACCHARIDE BIOSYNTHESIS PROTEIN PA4999-RELATED"/>
    <property type="match status" value="1"/>
</dbReference>